<dbReference type="InterPro" id="IPR036291">
    <property type="entry name" value="NAD(P)-bd_dom_sf"/>
</dbReference>
<evidence type="ECO:0000259" key="14">
    <source>
        <dbReference type="Pfam" id="PF00725"/>
    </source>
</evidence>
<evidence type="ECO:0000256" key="1">
    <source>
        <dbReference type="ARBA" id="ARBA00005005"/>
    </source>
</evidence>
<evidence type="ECO:0000256" key="6">
    <source>
        <dbReference type="ARBA" id="ARBA00022963"/>
    </source>
</evidence>
<dbReference type="SUPFAM" id="SSF52096">
    <property type="entry name" value="ClpP/crotonase"/>
    <property type="match status" value="1"/>
</dbReference>
<evidence type="ECO:0000256" key="12">
    <source>
        <dbReference type="ARBA" id="ARBA00049556"/>
    </source>
</evidence>
<dbReference type="Gene3D" id="3.40.50.720">
    <property type="entry name" value="NAD(P)-binding Rossmann-like Domain"/>
    <property type="match status" value="1"/>
</dbReference>
<evidence type="ECO:0000256" key="11">
    <source>
        <dbReference type="ARBA" id="ARBA00023268"/>
    </source>
</evidence>
<dbReference type="InterPro" id="IPR006176">
    <property type="entry name" value="3-OHacyl-CoA_DH_NAD-bd"/>
</dbReference>
<dbReference type="GO" id="GO:0070403">
    <property type="term" value="F:NAD+ binding"/>
    <property type="evidence" value="ECO:0007669"/>
    <property type="project" value="InterPro"/>
</dbReference>
<dbReference type="NCBIfam" id="NF008727">
    <property type="entry name" value="PRK11730.1"/>
    <property type="match status" value="1"/>
</dbReference>
<accession>A0AAW6P9W9</accession>
<evidence type="ECO:0000256" key="13">
    <source>
        <dbReference type="RuleBase" id="RU003707"/>
    </source>
</evidence>
<dbReference type="SUPFAM" id="SSF48179">
    <property type="entry name" value="6-phosphogluconate dehydrogenase C-terminal domain-like"/>
    <property type="match status" value="2"/>
</dbReference>
<dbReference type="InterPro" id="IPR029045">
    <property type="entry name" value="ClpP/crotonase-like_dom_sf"/>
</dbReference>
<keyword evidence="6" id="KW-0442">Lipid degradation</keyword>
<evidence type="ECO:0000256" key="8">
    <source>
        <dbReference type="ARBA" id="ARBA00023027"/>
    </source>
</evidence>
<dbReference type="Pfam" id="PF00378">
    <property type="entry name" value="ECH_1"/>
    <property type="match status" value="1"/>
</dbReference>
<keyword evidence="8" id="KW-0520">NAD</keyword>
<dbReference type="Proteomes" id="UP001220662">
    <property type="component" value="Unassembled WGS sequence"/>
</dbReference>
<dbReference type="InterPro" id="IPR001753">
    <property type="entry name" value="Enoyl-CoA_hydra/iso"/>
</dbReference>
<evidence type="ECO:0000256" key="9">
    <source>
        <dbReference type="ARBA" id="ARBA00023098"/>
    </source>
</evidence>
<evidence type="ECO:0000256" key="10">
    <source>
        <dbReference type="ARBA" id="ARBA00023239"/>
    </source>
</evidence>
<dbReference type="InterPro" id="IPR018376">
    <property type="entry name" value="Enoyl-CoA_hyd/isom_CS"/>
</dbReference>
<evidence type="ECO:0000256" key="2">
    <source>
        <dbReference type="ARBA" id="ARBA00007005"/>
    </source>
</evidence>
<dbReference type="GO" id="GO:0004300">
    <property type="term" value="F:enoyl-CoA hydratase activity"/>
    <property type="evidence" value="ECO:0007669"/>
    <property type="project" value="UniProtKB-EC"/>
</dbReference>
<dbReference type="Pfam" id="PF00725">
    <property type="entry name" value="3HCDH"/>
    <property type="match status" value="1"/>
</dbReference>
<dbReference type="Pfam" id="PF02737">
    <property type="entry name" value="3HCDH_N"/>
    <property type="match status" value="1"/>
</dbReference>
<organism evidence="16 17">
    <name type="scientific">Pseudomonas citronellolis</name>
    <dbReference type="NCBI Taxonomy" id="53408"/>
    <lineage>
        <taxon>Bacteria</taxon>
        <taxon>Pseudomonadati</taxon>
        <taxon>Pseudomonadota</taxon>
        <taxon>Gammaproteobacteria</taxon>
        <taxon>Pseudomonadales</taxon>
        <taxon>Pseudomonadaceae</taxon>
        <taxon>Pseudomonas</taxon>
    </lineage>
</organism>
<comment type="catalytic activity">
    <reaction evidence="12">
        <text>a (3S)-3-hydroxyacyl-CoA + NAD(+) = a 3-oxoacyl-CoA + NADH + H(+)</text>
        <dbReference type="Rhea" id="RHEA:22432"/>
        <dbReference type="ChEBI" id="CHEBI:15378"/>
        <dbReference type="ChEBI" id="CHEBI:57318"/>
        <dbReference type="ChEBI" id="CHEBI:57540"/>
        <dbReference type="ChEBI" id="CHEBI:57945"/>
        <dbReference type="ChEBI" id="CHEBI:90726"/>
        <dbReference type="EC" id="1.1.1.35"/>
    </reaction>
</comment>
<comment type="similarity">
    <text evidence="3">In the N-terminal section; belongs to the enoyl-CoA hydratase/isomerase family.</text>
</comment>
<evidence type="ECO:0000259" key="15">
    <source>
        <dbReference type="Pfam" id="PF02737"/>
    </source>
</evidence>
<evidence type="ECO:0000313" key="16">
    <source>
        <dbReference type="EMBL" id="MDF3842984.1"/>
    </source>
</evidence>
<evidence type="ECO:0000256" key="5">
    <source>
        <dbReference type="ARBA" id="ARBA00022832"/>
    </source>
</evidence>
<dbReference type="InterPro" id="IPR050136">
    <property type="entry name" value="FA_oxidation_alpha_subunit"/>
</dbReference>
<keyword evidence="9" id="KW-0443">Lipid metabolism</keyword>
<feature type="domain" description="3-hydroxyacyl-CoA dehydrogenase NAD binding" evidence="15">
    <location>
        <begin position="309"/>
        <end position="487"/>
    </location>
</feature>
<dbReference type="PROSITE" id="PS00166">
    <property type="entry name" value="ENOYL_COA_HYDRATASE"/>
    <property type="match status" value="1"/>
</dbReference>
<proteinExistence type="inferred from homology"/>
<dbReference type="InterPro" id="IPR006108">
    <property type="entry name" value="3HC_DH_C"/>
</dbReference>
<gene>
    <name evidence="16" type="primary">fadB</name>
    <name evidence="16" type="ORF">P3W55_14830</name>
</gene>
<evidence type="ECO:0000313" key="17">
    <source>
        <dbReference type="Proteomes" id="UP001220662"/>
    </source>
</evidence>
<dbReference type="Gene3D" id="1.10.1040.50">
    <property type="match status" value="1"/>
</dbReference>
<dbReference type="SUPFAM" id="SSF51735">
    <property type="entry name" value="NAD(P)-binding Rossmann-fold domains"/>
    <property type="match status" value="1"/>
</dbReference>
<dbReference type="CDD" id="cd06558">
    <property type="entry name" value="crotonase-like"/>
    <property type="match status" value="1"/>
</dbReference>
<dbReference type="GO" id="GO:0016509">
    <property type="term" value="F:long-chain (3S)-3-hydroxyacyl-CoA dehydrogenase (NAD+) activity"/>
    <property type="evidence" value="ECO:0007669"/>
    <property type="project" value="TreeGrafter"/>
</dbReference>
<feature type="domain" description="3-hydroxyacyl-CoA dehydrogenase C-terminal" evidence="14">
    <location>
        <begin position="489"/>
        <end position="584"/>
    </location>
</feature>
<dbReference type="PANTHER" id="PTHR43612">
    <property type="entry name" value="TRIFUNCTIONAL ENZYME SUBUNIT ALPHA"/>
    <property type="match status" value="1"/>
</dbReference>
<reference evidence="16" key="1">
    <citation type="submission" date="2023-03" db="EMBL/GenBank/DDBJ databases">
        <title>Draft assemblies of triclosan tolerant bacteria isolated from returned activated sludge.</title>
        <authorList>
            <person name="Van Hamelsveld S."/>
        </authorList>
    </citation>
    <scope>NUCLEOTIDE SEQUENCE</scope>
    <source>
        <strain evidence="16">GW210015_S63</strain>
    </source>
</reference>
<evidence type="ECO:0000256" key="4">
    <source>
        <dbReference type="ARBA" id="ARBA00012076"/>
    </source>
</evidence>
<keyword evidence="7" id="KW-0560">Oxidoreductase</keyword>
<comment type="similarity">
    <text evidence="2">In the central section; belongs to the 3-hydroxyacyl-CoA dehydrogenase family.</text>
</comment>
<dbReference type="GO" id="GO:0006635">
    <property type="term" value="P:fatty acid beta-oxidation"/>
    <property type="evidence" value="ECO:0007669"/>
    <property type="project" value="UniProtKB-ARBA"/>
</dbReference>
<keyword evidence="10" id="KW-0456">Lyase</keyword>
<sequence length="709" mass="76389">MFQGQSLSLSPLESGLVELRFDRQGSSVNSLDELTLNELREALGLLRTDADVQGLLLTSAKDSFIVGADISELAVLLRSEVEEIARVNSGQSAVISQLEELPFPTLAMLDGMALGGGFELTLACDYRIASPQTLVGLPEIGLGLFPALGGSVRLPRLLDEAVALAWIASARPQKAEAALAAGALDGVVECTALRQAALLELFASARNGAWKARRRQRLLPREQSQVQAYADARTAAAGSKVPALHTVINLIEQSIQLDRDGALRLESAAFSRVLKSQAAAALVQVFHNEQLLKRRAREYGRIASRPGRAGVLGAGIMGGGIAYTSAVRGVPVVMKDIAEKALDLGMSEARKLLDKQVANQRLSNAQADAILGQIQPTLSYPGFTELDVVVEAVVENLAVKKQVLAEVESQVSTHCVLASNTSSLSISDLAGALQRPQQFVGMHFFNPVPAMPLVEVICGPHTSQVAAAAIASYASAMGKTPVVVRDCPGFLVNRILTAYILAFLRLVHDGADFRQVDRVMETFGWPMGPAYLQDVVGMDTSSHVIEHIAHGYGERLLPGYEHAVQRMASLGRFGQKNGIGFYRYETDTKGRPHKLASEDTDALLAEIQPNGRRVFSDEEIVQRMMLPLIIEASRCLEENVAASAAEVDMALILGVGLPRHLGGALIYADWLGLPEVLSQCSRFAVLGGLYEPSPRMREMAAQGRRYYEQ</sequence>
<dbReference type="FunFam" id="3.40.50.720:FF:000009">
    <property type="entry name" value="Fatty oxidation complex, alpha subunit"/>
    <property type="match status" value="1"/>
</dbReference>
<keyword evidence="5" id="KW-0276">Fatty acid metabolism</keyword>
<comment type="caution">
    <text evidence="16">The sequence shown here is derived from an EMBL/GenBank/DDBJ whole genome shotgun (WGS) entry which is preliminary data.</text>
</comment>
<dbReference type="PROSITE" id="PS00067">
    <property type="entry name" value="3HCDH"/>
    <property type="match status" value="1"/>
</dbReference>
<dbReference type="Gene3D" id="3.90.226.10">
    <property type="entry name" value="2-enoyl-CoA Hydratase, Chain A, domain 1"/>
    <property type="match status" value="1"/>
</dbReference>
<dbReference type="RefSeq" id="WP_276214838.1">
    <property type="nucleotide sequence ID" value="NZ_JARJLR010000246.1"/>
</dbReference>
<name>A0AAW6P9W9_9PSED</name>
<dbReference type="AlphaFoldDB" id="A0AAW6P9W9"/>
<evidence type="ECO:0000256" key="7">
    <source>
        <dbReference type="ARBA" id="ARBA00023002"/>
    </source>
</evidence>
<comment type="similarity">
    <text evidence="13">Belongs to the enoyl-CoA hydratase/isomerase family.</text>
</comment>
<dbReference type="EMBL" id="JARJLR010000246">
    <property type="protein sequence ID" value="MDF3842984.1"/>
    <property type="molecule type" value="Genomic_DNA"/>
</dbReference>
<dbReference type="InterPro" id="IPR006180">
    <property type="entry name" value="3-OHacyl-CoA_DH_CS"/>
</dbReference>
<dbReference type="EC" id="4.2.1.17" evidence="4"/>
<dbReference type="PANTHER" id="PTHR43612:SF3">
    <property type="entry name" value="TRIFUNCTIONAL ENZYME SUBUNIT ALPHA, MITOCHONDRIAL"/>
    <property type="match status" value="1"/>
</dbReference>
<keyword evidence="11" id="KW-0511">Multifunctional enzyme</keyword>
<protein>
    <recommendedName>
        <fullName evidence="4">enoyl-CoA hydratase</fullName>
        <ecNumber evidence="4">4.2.1.17</ecNumber>
    </recommendedName>
</protein>
<comment type="pathway">
    <text evidence="1">Lipid metabolism; fatty acid beta-oxidation.</text>
</comment>
<dbReference type="InterPro" id="IPR008927">
    <property type="entry name" value="6-PGluconate_DH-like_C_sf"/>
</dbReference>
<evidence type="ECO:0000256" key="3">
    <source>
        <dbReference type="ARBA" id="ARBA00008750"/>
    </source>
</evidence>